<evidence type="ECO:0000256" key="1">
    <source>
        <dbReference type="ARBA" id="ARBA00022723"/>
    </source>
</evidence>
<feature type="domain" description="SET" evidence="5">
    <location>
        <begin position="11"/>
        <end position="247"/>
    </location>
</feature>
<accession>A0A059BA85</accession>
<dbReference type="PROSITE" id="PS01360">
    <property type="entry name" value="ZF_MYND_1"/>
    <property type="match status" value="1"/>
</dbReference>
<dbReference type="InterPro" id="IPR050869">
    <property type="entry name" value="H3K4_H4K5_MeTrfase"/>
</dbReference>
<name>A0A059BA85_EUCGR</name>
<dbReference type="PANTHER" id="PTHR12197:SF251">
    <property type="entry name" value="EG:BACR7C10.4 PROTEIN"/>
    <property type="match status" value="1"/>
</dbReference>
<evidence type="ECO:0000259" key="5">
    <source>
        <dbReference type="PROSITE" id="PS50280"/>
    </source>
</evidence>
<dbReference type="InterPro" id="IPR001214">
    <property type="entry name" value="SET_dom"/>
</dbReference>
<feature type="domain" description="MYND-type" evidence="6">
    <location>
        <begin position="54"/>
        <end position="92"/>
    </location>
</feature>
<dbReference type="Gramene" id="KCW63013">
    <property type="protein sequence ID" value="KCW63013"/>
    <property type="gene ID" value="EUGRSUZ_G00611"/>
</dbReference>
<evidence type="ECO:0008006" key="8">
    <source>
        <dbReference type="Google" id="ProtNLM"/>
    </source>
</evidence>
<protein>
    <recommendedName>
        <fullName evidence="8">MYND-type domain-containing protein</fullName>
    </recommendedName>
</protein>
<evidence type="ECO:0000256" key="4">
    <source>
        <dbReference type="PROSITE-ProRule" id="PRU00134"/>
    </source>
</evidence>
<proteinExistence type="predicted"/>
<organism evidence="7">
    <name type="scientific">Eucalyptus grandis</name>
    <name type="common">Flooded gum</name>
    <dbReference type="NCBI Taxonomy" id="71139"/>
    <lineage>
        <taxon>Eukaryota</taxon>
        <taxon>Viridiplantae</taxon>
        <taxon>Streptophyta</taxon>
        <taxon>Embryophyta</taxon>
        <taxon>Tracheophyta</taxon>
        <taxon>Spermatophyta</taxon>
        <taxon>Magnoliopsida</taxon>
        <taxon>eudicotyledons</taxon>
        <taxon>Gunneridae</taxon>
        <taxon>Pentapetalae</taxon>
        <taxon>rosids</taxon>
        <taxon>malvids</taxon>
        <taxon>Myrtales</taxon>
        <taxon>Myrtaceae</taxon>
        <taxon>Myrtoideae</taxon>
        <taxon>Eucalypteae</taxon>
        <taxon>Eucalyptus</taxon>
    </lineage>
</organism>
<dbReference type="PANTHER" id="PTHR12197">
    <property type="entry name" value="HISTONE-LYSINE N-METHYLTRANSFERASE SMYD"/>
    <property type="match status" value="1"/>
</dbReference>
<dbReference type="SUPFAM" id="SSF48452">
    <property type="entry name" value="TPR-like"/>
    <property type="match status" value="1"/>
</dbReference>
<keyword evidence="2 4" id="KW-0863">Zinc-finger</keyword>
<reference evidence="7" key="1">
    <citation type="submission" date="2013-07" db="EMBL/GenBank/DDBJ databases">
        <title>The genome of Eucalyptus grandis.</title>
        <authorList>
            <person name="Schmutz J."/>
            <person name="Hayes R."/>
            <person name="Myburg A."/>
            <person name="Tuskan G."/>
            <person name="Grattapaglia D."/>
            <person name="Rokhsar D.S."/>
        </authorList>
    </citation>
    <scope>NUCLEOTIDE SEQUENCE</scope>
    <source>
        <tissue evidence="7">Leaf extractions</tissue>
    </source>
</reference>
<dbReference type="Pfam" id="PF01753">
    <property type="entry name" value="zf-MYND"/>
    <property type="match status" value="1"/>
</dbReference>
<dbReference type="PROSITE" id="PS50280">
    <property type="entry name" value="SET"/>
    <property type="match status" value="1"/>
</dbReference>
<dbReference type="InterPro" id="IPR011990">
    <property type="entry name" value="TPR-like_helical_dom_sf"/>
</dbReference>
<dbReference type="Gene3D" id="6.10.140.2220">
    <property type="match status" value="1"/>
</dbReference>
<dbReference type="Gene3D" id="2.170.270.10">
    <property type="entry name" value="SET domain"/>
    <property type="match status" value="1"/>
</dbReference>
<dbReference type="FunCoup" id="A0A059BA85">
    <property type="interactions" value="868"/>
</dbReference>
<dbReference type="Gene3D" id="1.10.220.160">
    <property type="match status" value="1"/>
</dbReference>
<dbReference type="PROSITE" id="PS50865">
    <property type="entry name" value="ZF_MYND_2"/>
    <property type="match status" value="1"/>
</dbReference>
<dbReference type="InterPro" id="IPR046341">
    <property type="entry name" value="SET_dom_sf"/>
</dbReference>
<dbReference type="GO" id="GO:0005634">
    <property type="term" value="C:nucleus"/>
    <property type="evidence" value="ECO:0000318"/>
    <property type="project" value="GO_Central"/>
</dbReference>
<dbReference type="OMA" id="LHMKLGK"/>
<dbReference type="Pfam" id="PF00856">
    <property type="entry name" value="SET"/>
    <property type="match status" value="1"/>
</dbReference>
<keyword evidence="1" id="KW-0479">Metal-binding</keyword>
<sequence>MEDLKAALRDRCLTVASLPEKGRSLLAATDFHQGQVILSQEPYVFAPNAAEPRCDGCFATSARLRKCSACQAVWYCGSSCQKSEWKMHRLECMALARLDKEKRKSVTPSIRLMIKLYIRRKLQDEKIISTTAMDNYSLVDALVSHMSEIDEKQLVLYAQMANLINIILQWPEINIKEVAENFSKLSCNAHTICDSELRPLGTGLYPVISIINHSCLPNAVLLFEGRTAVVRAVQHIPQGSEVLISYIETAGSTTTRLKSLREQYHFACACPRCAKLGQPDDIKESAILEGYRCEDDRCSGFLLRDSEKQGFVCQQCGRVRNKEEIRDIASEIKLMSERTSSSTSPGHKEAVSIYKMIENLQGKLYHPSSIILLQTREKILKILMDLEDWKEALVYCKLTIPVYERVYPGYHPLLGLQYYTSGKLEWLLGDTVNAIKSLTKAIDILRVTHGMNTEFVRELVMKLEEARAEASHNLSCADE</sequence>
<dbReference type="InParanoid" id="A0A059BA85"/>
<dbReference type="KEGG" id="egr:104452730"/>
<evidence type="ECO:0000256" key="3">
    <source>
        <dbReference type="ARBA" id="ARBA00022833"/>
    </source>
</evidence>
<dbReference type="SMART" id="SM00317">
    <property type="entry name" value="SET"/>
    <property type="match status" value="1"/>
</dbReference>
<keyword evidence="3" id="KW-0862">Zinc</keyword>
<dbReference type="InterPro" id="IPR002893">
    <property type="entry name" value="Znf_MYND"/>
</dbReference>
<dbReference type="AlphaFoldDB" id="A0A059BA85"/>
<evidence type="ECO:0000259" key="6">
    <source>
        <dbReference type="PROSITE" id="PS50865"/>
    </source>
</evidence>
<dbReference type="OrthoDB" id="265717at2759"/>
<dbReference type="eggNOG" id="KOG2084">
    <property type="taxonomic scope" value="Eukaryota"/>
</dbReference>
<dbReference type="SUPFAM" id="SSF82199">
    <property type="entry name" value="SET domain"/>
    <property type="match status" value="1"/>
</dbReference>
<gene>
    <name evidence="7" type="ORF">EUGRSUZ_G00611</name>
</gene>
<dbReference type="GO" id="GO:0008270">
    <property type="term" value="F:zinc ion binding"/>
    <property type="evidence" value="ECO:0007669"/>
    <property type="project" value="UniProtKB-KW"/>
</dbReference>
<evidence type="ECO:0000256" key="2">
    <source>
        <dbReference type="ARBA" id="ARBA00022771"/>
    </source>
</evidence>
<dbReference type="Gene3D" id="1.25.40.10">
    <property type="entry name" value="Tetratricopeptide repeat domain"/>
    <property type="match status" value="1"/>
</dbReference>
<dbReference type="STRING" id="71139.A0A059BA85"/>
<evidence type="ECO:0000313" key="7">
    <source>
        <dbReference type="EMBL" id="KCW63013.1"/>
    </source>
</evidence>
<dbReference type="EMBL" id="KK198759">
    <property type="protein sequence ID" value="KCW63013.1"/>
    <property type="molecule type" value="Genomic_DNA"/>
</dbReference>